<protein>
    <submittedName>
        <fullName evidence="2">HET-domain-containing protein</fullName>
    </submittedName>
</protein>
<dbReference type="OrthoDB" id="5135333at2759"/>
<sequence>MTVGHPQNHRSPWDLCIRCSEFGNWLFENIRTGEWKDFPSSPFPNQYDMGTLEAVAATTGCQLCGLVTATLSESFSNFELPFTYRTHSEFQESVTLECHSFHNARGFADAETGLYFSLSSTALPLHKVMLSGAPFPPGMKYGPLILLDIDRIALLPPPKQPYRRFGRQISSSQCDVTGIQDLYRICTQEHGFICETPRHQKVDLQGGRIERAQVPMLGFRLVDVVDMCVKLAHPSARYVALSYVWGKKKFLKLLKENLLEFSQPGALAKQEIPRTLQDSIELTRCLRERYVWIDALCIVQDDDDIKMDQVNNMDQIYLSATMTIVAADVDSAFGGLTGFTPGSRTSRQHCANIAGLAFVAIAPPIYSELKELPWHQRAWTYQEFMLSKRLLIFTSRRVFHGCALRSYSEDTVMISPPKAPDTTKALENAYDHHLYQIEQRNHINYEREFRYAHHFHAFQTLVQEISSRDLSWAADILGSVRGVLNAIAIARYEVYVCGLPASMLEWALLWQPNGLHERRTKTYDGFPFPSWSWIGWVGMTKYSDKSGPEGLTPIISDWELLVPGTAKPPKTSSDMELTLDQFYSYLLPLPLDMSSVESDVWQATAWRRYIQPQHQAQPQQYAPQDEISKLAGRFSTTLRKFAVERAARHGIQPLRQTLAAPQPRYQHISREEMSKRAKQIDTGILRFTAETATFFVETVPSEFNYKGFDETTACFRITNDSHWVGTVHLPKNALAVQAHLGPYTLAHFVAIAKDTGSYEDTNAIDEGQCTFDNVYWTKLNLPKRELRLFNVIWVRWEGSVAVRVATGQIHIDAWNVHGPVRREILLA</sequence>
<feature type="domain" description="Heterokaryon incompatibility" evidence="1">
    <location>
        <begin position="238"/>
        <end position="383"/>
    </location>
</feature>
<dbReference type="EMBL" id="ML977590">
    <property type="protein sequence ID" value="KAF2000191.1"/>
    <property type="molecule type" value="Genomic_DNA"/>
</dbReference>
<evidence type="ECO:0000313" key="2">
    <source>
        <dbReference type="EMBL" id="KAF2000191.1"/>
    </source>
</evidence>
<gene>
    <name evidence="2" type="ORF">P154DRAFT_620326</name>
</gene>
<dbReference type="PANTHER" id="PTHR33112">
    <property type="entry name" value="DOMAIN PROTEIN, PUTATIVE-RELATED"/>
    <property type="match status" value="1"/>
</dbReference>
<accession>A0A6A5WJ47</accession>
<evidence type="ECO:0000313" key="3">
    <source>
        <dbReference type="Proteomes" id="UP000799779"/>
    </source>
</evidence>
<dbReference type="Proteomes" id="UP000799779">
    <property type="component" value="Unassembled WGS sequence"/>
</dbReference>
<organism evidence="2 3">
    <name type="scientific">Amniculicola lignicola CBS 123094</name>
    <dbReference type="NCBI Taxonomy" id="1392246"/>
    <lineage>
        <taxon>Eukaryota</taxon>
        <taxon>Fungi</taxon>
        <taxon>Dikarya</taxon>
        <taxon>Ascomycota</taxon>
        <taxon>Pezizomycotina</taxon>
        <taxon>Dothideomycetes</taxon>
        <taxon>Pleosporomycetidae</taxon>
        <taxon>Pleosporales</taxon>
        <taxon>Amniculicolaceae</taxon>
        <taxon>Amniculicola</taxon>
    </lineage>
</organism>
<proteinExistence type="predicted"/>
<evidence type="ECO:0000259" key="1">
    <source>
        <dbReference type="Pfam" id="PF06985"/>
    </source>
</evidence>
<dbReference type="InterPro" id="IPR010730">
    <property type="entry name" value="HET"/>
</dbReference>
<dbReference type="PANTHER" id="PTHR33112:SF12">
    <property type="entry name" value="HETEROKARYON INCOMPATIBILITY DOMAIN-CONTAINING PROTEIN"/>
    <property type="match status" value="1"/>
</dbReference>
<name>A0A6A5WJ47_9PLEO</name>
<reference evidence="2" key="1">
    <citation type="journal article" date="2020" name="Stud. Mycol.">
        <title>101 Dothideomycetes genomes: a test case for predicting lifestyles and emergence of pathogens.</title>
        <authorList>
            <person name="Haridas S."/>
            <person name="Albert R."/>
            <person name="Binder M."/>
            <person name="Bloem J."/>
            <person name="Labutti K."/>
            <person name="Salamov A."/>
            <person name="Andreopoulos B."/>
            <person name="Baker S."/>
            <person name="Barry K."/>
            <person name="Bills G."/>
            <person name="Bluhm B."/>
            <person name="Cannon C."/>
            <person name="Castanera R."/>
            <person name="Culley D."/>
            <person name="Daum C."/>
            <person name="Ezra D."/>
            <person name="Gonzalez J."/>
            <person name="Henrissat B."/>
            <person name="Kuo A."/>
            <person name="Liang C."/>
            <person name="Lipzen A."/>
            <person name="Lutzoni F."/>
            <person name="Magnuson J."/>
            <person name="Mondo S."/>
            <person name="Nolan M."/>
            <person name="Ohm R."/>
            <person name="Pangilinan J."/>
            <person name="Park H.-J."/>
            <person name="Ramirez L."/>
            <person name="Alfaro M."/>
            <person name="Sun H."/>
            <person name="Tritt A."/>
            <person name="Yoshinaga Y."/>
            <person name="Zwiers L.-H."/>
            <person name="Turgeon B."/>
            <person name="Goodwin S."/>
            <person name="Spatafora J."/>
            <person name="Crous P."/>
            <person name="Grigoriev I."/>
        </authorList>
    </citation>
    <scope>NUCLEOTIDE SEQUENCE</scope>
    <source>
        <strain evidence="2">CBS 123094</strain>
    </source>
</reference>
<keyword evidence="3" id="KW-1185">Reference proteome</keyword>
<dbReference type="AlphaFoldDB" id="A0A6A5WJ47"/>
<dbReference type="Pfam" id="PF06985">
    <property type="entry name" value="HET"/>
    <property type="match status" value="1"/>
</dbReference>